<organism evidence="2 3">
    <name type="scientific">Paenibacillus macquariensis</name>
    <dbReference type="NCBI Taxonomy" id="948756"/>
    <lineage>
        <taxon>Bacteria</taxon>
        <taxon>Bacillati</taxon>
        <taxon>Bacillota</taxon>
        <taxon>Bacilli</taxon>
        <taxon>Bacillales</taxon>
        <taxon>Paenibacillaceae</taxon>
        <taxon>Paenibacillus</taxon>
    </lineage>
</organism>
<dbReference type="InterPro" id="IPR055591">
    <property type="entry name" value="DUF7167"/>
</dbReference>
<feature type="domain" description="DUF7167" evidence="1">
    <location>
        <begin position="4"/>
        <end position="53"/>
    </location>
</feature>
<dbReference type="RefSeq" id="WP_156510147.1">
    <property type="nucleotide sequence ID" value="NZ_FTNK01000005.1"/>
</dbReference>
<comment type="caution">
    <text evidence="2">The sequence shown here is derived from an EMBL/GenBank/DDBJ whole genome shotgun (WGS) entry which is preliminary data.</text>
</comment>
<evidence type="ECO:0000313" key="2">
    <source>
        <dbReference type="EMBL" id="SIQ93123.1"/>
    </source>
</evidence>
<dbReference type="Proteomes" id="UP000186666">
    <property type="component" value="Unassembled WGS sequence"/>
</dbReference>
<gene>
    <name evidence="2" type="ORF">SAMN05421578_105102</name>
</gene>
<evidence type="ECO:0000313" key="3">
    <source>
        <dbReference type="Proteomes" id="UP000186666"/>
    </source>
</evidence>
<sequence length="58" mass="6766">MIVNWKMSIGYLGACREGEVEIQDEDFEGLSEEERTVLIYKEIHEDAMQYVDINPTNL</sequence>
<name>A0ABY1JXB9_9BACL</name>
<evidence type="ECO:0000259" key="1">
    <source>
        <dbReference type="Pfam" id="PF23768"/>
    </source>
</evidence>
<protein>
    <recommendedName>
        <fullName evidence="1">DUF7167 domain-containing protein</fullName>
    </recommendedName>
</protein>
<dbReference type="Pfam" id="PF23768">
    <property type="entry name" value="DUF7167"/>
    <property type="match status" value="1"/>
</dbReference>
<accession>A0ABY1JXB9</accession>
<reference evidence="2 3" key="1">
    <citation type="submission" date="2017-01" db="EMBL/GenBank/DDBJ databases">
        <authorList>
            <person name="Varghese N."/>
            <person name="Submissions S."/>
        </authorList>
    </citation>
    <scope>NUCLEOTIDE SEQUENCE [LARGE SCALE GENOMIC DNA]</scope>
    <source>
        <strain evidence="2 3">ATCC 23464</strain>
    </source>
</reference>
<dbReference type="EMBL" id="FTNK01000005">
    <property type="protein sequence ID" value="SIQ93123.1"/>
    <property type="molecule type" value="Genomic_DNA"/>
</dbReference>
<keyword evidence="3" id="KW-1185">Reference proteome</keyword>
<proteinExistence type="predicted"/>